<sequence length="121" mass="14006">MMDSLARLKRKIGSDNDISDEILTDYLEEAKDEIVLFLNVKQFDEAFVSKAVEIAAILYERDQADKHIKSESYSEGVVSENTTYLTGESFDTQVDKVLDSLKRYRRVYVKHKKKDSTEETE</sequence>
<organism evidence="1">
    <name type="scientific">Myoviridae sp. ctBbR2</name>
    <dbReference type="NCBI Taxonomy" id="2827667"/>
    <lineage>
        <taxon>Viruses</taxon>
        <taxon>Duplodnaviria</taxon>
        <taxon>Heunggongvirae</taxon>
        <taxon>Uroviricota</taxon>
        <taxon>Caudoviricetes</taxon>
    </lineage>
</organism>
<dbReference type="InterPro" id="IPR021146">
    <property type="entry name" value="Phage_gp6-like_head-tail"/>
</dbReference>
<accession>A0A8S5SGR1</accession>
<proteinExistence type="predicted"/>
<name>A0A8S5SGR1_9CAUD</name>
<evidence type="ECO:0008006" key="2">
    <source>
        <dbReference type="Google" id="ProtNLM"/>
    </source>
</evidence>
<protein>
    <recommendedName>
        <fullName evidence="2">Phage gp6-like head-tail connector protein</fullName>
    </recommendedName>
</protein>
<dbReference type="Pfam" id="PF05135">
    <property type="entry name" value="Phage_connect_1"/>
    <property type="match status" value="1"/>
</dbReference>
<reference evidence="1" key="1">
    <citation type="journal article" date="2021" name="Proc. Natl. Acad. Sci. U.S.A.">
        <title>A Catalog of Tens of Thousands of Viruses from Human Metagenomes Reveals Hidden Associations with Chronic Diseases.</title>
        <authorList>
            <person name="Tisza M.J."/>
            <person name="Buck C.B."/>
        </authorList>
    </citation>
    <scope>NUCLEOTIDE SEQUENCE</scope>
    <source>
        <strain evidence="1">CtBbR2</strain>
    </source>
</reference>
<dbReference type="EMBL" id="BK032589">
    <property type="protein sequence ID" value="DAF49839.1"/>
    <property type="molecule type" value="Genomic_DNA"/>
</dbReference>
<evidence type="ECO:0000313" key="1">
    <source>
        <dbReference type="EMBL" id="DAF49839.1"/>
    </source>
</evidence>